<dbReference type="Pfam" id="PF02743">
    <property type="entry name" value="dCache_1"/>
    <property type="match status" value="1"/>
</dbReference>
<dbReference type="CDD" id="cd12912">
    <property type="entry name" value="PDC2_MCP_like"/>
    <property type="match status" value="1"/>
</dbReference>
<evidence type="ECO:0000256" key="3">
    <source>
        <dbReference type="ARBA" id="ARBA00022481"/>
    </source>
</evidence>
<evidence type="ECO:0000259" key="12">
    <source>
        <dbReference type="PROSITE" id="PS50885"/>
    </source>
</evidence>
<dbReference type="PANTHER" id="PTHR43531:SF14">
    <property type="entry name" value="METHYL-ACCEPTING CHEMOTAXIS PROTEIN I-RELATED"/>
    <property type="match status" value="1"/>
</dbReference>
<dbReference type="RefSeq" id="WP_186911900.1">
    <property type="nucleotide sequence ID" value="NZ_JACOFV010000005.1"/>
</dbReference>
<keyword evidence="8" id="KW-0807">Transducer</keyword>
<feature type="domain" description="Methyl-accepting transducer" evidence="11">
    <location>
        <begin position="352"/>
        <end position="581"/>
    </location>
</feature>
<sequence>MKSLKGRLIFVIALLVTVCTVFLTVGSYLRMRSQIENDLNNEIRGVATSYNAVLSNWIQINTSLVESLAKSLGDGTDLQASLAMIRGGGNFLSVYLGQPDKTFTNNPADAPPAGYDPTVRPWYKGAIEAKKPIVTSAYMGVTPPGLMISFAAPVKGGEGGVAAADVFLTKIVDQILNVKLTGDGYAFLLDKSGQVLAHSDQTKVLKPAKDIAPELALDNLSKLAKNTDPIETVIADKASFLFLQPVTGSDMYLALVVDKKKALASLDQLLMISAIVLIVLLAIIVPASTWLVGHMLSGLQRVRDAMADIAAGGGDLSRQINVEGEDEVAQTAQAFNNFLEQLRVMVVDVRKATDSITVGATEIATGNMDLSGRTEQQASSLEQTAASMEELTDAVKNNAENAREANKMAVNASDVATQGGEVVNKVVSTMQGISDSSRKIVDIISVIEGIAFQTNILALNAAVEAARAGEQGRGFAVVASEVRTLAQRSAAAAQEIKSLIEDSVSKVNEGSELVDKAGAAMTRIVAAVDQVASIINEITSASAEQSDGIQQVNVALAHMDEATQQNAALVEQAAAAAGSLEEQANLLKTAMSAFRMEQTQSAPRIAPASKVNKPKSAPPGLPYEE</sequence>
<comment type="caution">
    <text evidence="13">The sequence shown here is derived from an EMBL/GenBank/DDBJ whole genome shotgun (WGS) entry which is preliminary data.</text>
</comment>
<dbReference type="PANTHER" id="PTHR43531">
    <property type="entry name" value="PROTEIN ICFG"/>
    <property type="match status" value="1"/>
</dbReference>
<evidence type="ECO:0000256" key="1">
    <source>
        <dbReference type="ARBA" id="ARBA00004651"/>
    </source>
</evidence>
<dbReference type="EMBL" id="JACOFV010000005">
    <property type="protein sequence ID" value="MBC3861983.1"/>
    <property type="molecule type" value="Genomic_DNA"/>
</dbReference>
<dbReference type="AlphaFoldDB" id="A0A923HNQ2"/>
<dbReference type="Pfam" id="PF00015">
    <property type="entry name" value="MCPsignal"/>
    <property type="match status" value="1"/>
</dbReference>
<dbReference type="InterPro" id="IPR004089">
    <property type="entry name" value="MCPsignal_dom"/>
</dbReference>
<evidence type="ECO:0000256" key="6">
    <source>
        <dbReference type="ARBA" id="ARBA00023136"/>
    </source>
</evidence>
<keyword evidence="5 10" id="KW-1133">Transmembrane helix</keyword>
<organism evidence="13 14">
    <name type="scientific">Undibacterium jejuense</name>
    <dbReference type="NCBI Taxonomy" id="1344949"/>
    <lineage>
        <taxon>Bacteria</taxon>
        <taxon>Pseudomonadati</taxon>
        <taxon>Pseudomonadota</taxon>
        <taxon>Betaproteobacteria</taxon>
        <taxon>Burkholderiales</taxon>
        <taxon>Oxalobacteraceae</taxon>
        <taxon>Undibacterium</taxon>
    </lineage>
</organism>
<dbReference type="GO" id="GO:0004888">
    <property type="term" value="F:transmembrane signaling receptor activity"/>
    <property type="evidence" value="ECO:0007669"/>
    <property type="project" value="InterPro"/>
</dbReference>
<evidence type="ECO:0000256" key="8">
    <source>
        <dbReference type="PROSITE-ProRule" id="PRU00284"/>
    </source>
</evidence>
<dbReference type="GO" id="GO:0006935">
    <property type="term" value="P:chemotaxis"/>
    <property type="evidence" value="ECO:0007669"/>
    <property type="project" value="InterPro"/>
</dbReference>
<dbReference type="InterPro" id="IPR051310">
    <property type="entry name" value="MCP_chemotaxis"/>
</dbReference>
<feature type="region of interest" description="Disordered" evidence="9">
    <location>
        <begin position="598"/>
        <end position="625"/>
    </location>
</feature>
<dbReference type="SUPFAM" id="SSF103190">
    <property type="entry name" value="Sensory domain-like"/>
    <property type="match status" value="1"/>
</dbReference>
<dbReference type="SMART" id="SM00304">
    <property type="entry name" value="HAMP"/>
    <property type="match status" value="1"/>
</dbReference>
<evidence type="ECO:0000256" key="4">
    <source>
        <dbReference type="ARBA" id="ARBA00022692"/>
    </source>
</evidence>
<evidence type="ECO:0000259" key="11">
    <source>
        <dbReference type="PROSITE" id="PS50111"/>
    </source>
</evidence>
<evidence type="ECO:0000256" key="2">
    <source>
        <dbReference type="ARBA" id="ARBA00022475"/>
    </source>
</evidence>
<dbReference type="GO" id="GO:0007165">
    <property type="term" value="P:signal transduction"/>
    <property type="evidence" value="ECO:0007669"/>
    <property type="project" value="UniProtKB-KW"/>
</dbReference>
<dbReference type="FunFam" id="1.10.287.950:FF:000001">
    <property type="entry name" value="Methyl-accepting chemotaxis sensory transducer"/>
    <property type="match status" value="1"/>
</dbReference>
<dbReference type="InterPro" id="IPR004090">
    <property type="entry name" value="Chemotax_Me-accpt_rcpt"/>
</dbReference>
<dbReference type="PROSITE" id="PS50111">
    <property type="entry name" value="CHEMOTAXIS_TRANSDUC_2"/>
    <property type="match status" value="1"/>
</dbReference>
<keyword evidence="14" id="KW-1185">Reference proteome</keyword>
<dbReference type="CDD" id="cd11386">
    <property type="entry name" value="MCP_signal"/>
    <property type="match status" value="1"/>
</dbReference>
<dbReference type="InterPro" id="IPR033479">
    <property type="entry name" value="dCache_1"/>
</dbReference>
<feature type="compositionally biased region" description="Pro residues" evidence="9">
    <location>
        <begin position="616"/>
        <end position="625"/>
    </location>
</feature>
<accession>A0A923HNQ2</accession>
<feature type="domain" description="HAMP" evidence="12">
    <location>
        <begin position="293"/>
        <end position="347"/>
    </location>
</feature>
<dbReference type="Pfam" id="PF00672">
    <property type="entry name" value="HAMP"/>
    <property type="match status" value="1"/>
</dbReference>
<comment type="subcellular location">
    <subcellularLocation>
        <location evidence="1">Cell membrane</location>
        <topology evidence="1">Multi-pass membrane protein</topology>
    </subcellularLocation>
</comment>
<feature type="transmembrane region" description="Helical" evidence="10">
    <location>
        <begin position="269"/>
        <end position="293"/>
    </location>
</feature>
<gene>
    <name evidence="13" type="ORF">H8K32_07740</name>
</gene>
<evidence type="ECO:0000313" key="14">
    <source>
        <dbReference type="Proteomes" id="UP000634011"/>
    </source>
</evidence>
<dbReference type="Proteomes" id="UP000634011">
    <property type="component" value="Unassembled WGS sequence"/>
</dbReference>
<dbReference type="InterPro" id="IPR003660">
    <property type="entry name" value="HAMP_dom"/>
</dbReference>
<comment type="similarity">
    <text evidence="7">Belongs to the methyl-accepting chemotaxis (MCP) protein family.</text>
</comment>
<reference evidence="13" key="1">
    <citation type="submission" date="2020-08" db="EMBL/GenBank/DDBJ databases">
        <title>Novel species isolated from subtropical streams in China.</title>
        <authorList>
            <person name="Lu H."/>
        </authorList>
    </citation>
    <scope>NUCLEOTIDE SEQUENCE</scope>
    <source>
        <strain evidence="13">KACC 12607</strain>
    </source>
</reference>
<evidence type="ECO:0000256" key="9">
    <source>
        <dbReference type="SAM" id="MobiDB-lite"/>
    </source>
</evidence>
<dbReference type="InterPro" id="IPR029151">
    <property type="entry name" value="Sensor-like_sf"/>
</dbReference>
<keyword evidence="6 10" id="KW-0472">Membrane</keyword>
<dbReference type="SMART" id="SM00283">
    <property type="entry name" value="MA"/>
    <property type="match status" value="1"/>
</dbReference>
<evidence type="ECO:0000256" key="5">
    <source>
        <dbReference type="ARBA" id="ARBA00022989"/>
    </source>
</evidence>
<keyword evidence="3" id="KW-0488">Methylation</keyword>
<dbReference type="SUPFAM" id="SSF58104">
    <property type="entry name" value="Methyl-accepting chemotaxis protein (MCP) signaling domain"/>
    <property type="match status" value="1"/>
</dbReference>
<dbReference type="Gene3D" id="3.30.450.20">
    <property type="entry name" value="PAS domain"/>
    <property type="match status" value="2"/>
</dbReference>
<evidence type="ECO:0000256" key="7">
    <source>
        <dbReference type="ARBA" id="ARBA00029447"/>
    </source>
</evidence>
<keyword evidence="2" id="KW-1003">Cell membrane</keyword>
<keyword evidence="4 10" id="KW-0812">Transmembrane</keyword>
<dbReference type="CDD" id="cd12913">
    <property type="entry name" value="PDC1_MCP_like"/>
    <property type="match status" value="1"/>
</dbReference>
<dbReference type="CDD" id="cd06225">
    <property type="entry name" value="HAMP"/>
    <property type="match status" value="1"/>
</dbReference>
<dbReference type="PRINTS" id="PR00260">
    <property type="entry name" value="CHEMTRNSDUCR"/>
</dbReference>
<evidence type="ECO:0000256" key="10">
    <source>
        <dbReference type="SAM" id="Phobius"/>
    </source>
</evidence>
<proteinExistence type="inferred from homology"/>
<dbReference type="Gene3D" id="1.10.287.950">
    <property type="entry name" value="Methyl-accepting chemotaxis protein"/>
    <property type="match status" value="1"/>
</dbReference>
<evidence type="ECO:0000313" key="13">
    <source>
        <dbReference type="EMBL" id="MBC3861983.1"/>
    </source>
</evidence>
<dbReference type="GO" id="GO:0005886">
    <property type="term" value="C:plasma membrane"/>
    <property type="evidence" value="ECO:0007669"/>
    <property type="project" value="UniProtKB-SubCell"/>
</dbReference>
<dbReference type="PROSITE" id="PS50885">
    <property type="entry name" value="HAMP"/>
    <property type="match status" value="1"/>
</dbReference>
<protein>
    <submittedName>
        <fullName evidence="13">HAMP domain-containing protein</fullName>
    </submittedName>
</protein>
<feature type="transmembrane region" description="Helical" evidence="10">
    <location>
        <begin position="6"/>
        <end position="29"/>
    </location>
</feature>
<name>A0A923HNQ2_9BURK</name>